<accession>A0A229SES0</accession>
<dbReference type="RefSeq" id="WP_093933301.1">
    <property type="nucleotide sequence ID" value="NZ_NMQT01000027.1"/>
</dbReference>
<sequence>MSYAEKDFRAQLDIISGEVLHTLPRLKAAKEMWTKGREWISSTQDLVRRNLPDLSRGWLDAPGRRFVERVDASSGLTLGSWLGSESFGPPGTAPGLTVLVSSMVDQPIRGGIVESQVLARIGALETLIESCARFAGDQIRRVEADQDQLKAAQHDLGVKLDEMAAQYRPTAMAMYAARGRAWDGPTGEVPSGNGTPFPANGTGAGGPNQNDVPDVPDPGTPEEPAPQNPQNTPSALEQATDALSALSQAAESAQQLLGNGSGLNLPDTNPVDPGDWTLPPYDGASYPGLGDPLAASGGAGMPSLAGGGLPEAGGGAGGLGGLPAVPGANGSPGAAMNGLGSLPGIAPAGTSGSAGSASGAGGMPPMMPPGNGGGKNSSGGIKPGDADHAGSGRQRGPRSGATPGVALLGRSKGGGARQATAQRRWDAENDTVQLLDDELWQVNEQTTDSHGKTAKKRAGH</sequence>
<dbReference type="OrthoDB" id="3637792at2"/>
<protein>
    <submittedName>
        <fullName evidence="2">Uncharacterized protein</fullName>
    </submittedName>
</protein>
<gene>
    <name evidence="2" type="ORF">CFP71_08590</name>
</gene>
<comment type="caution">
    <text evidence="2">The sequence shown here is derived from an EMBL/GenBank/DDBJ whole genome shotgun (WGS) entry which is preliminary data.</text>
</comment>
<name>A0A229SES0_9PSEU</name>
<feature type="region of interest" description="Disordered" evidence="1">
    <location>
        <begin position="441"/>
        <end position="460"/>
    </location>
</feature>
<evidence type="ECO:0000313" key="2">
    <source>
        <dbReference type="EMBL" id="OXM57320.1"/>
    </source>
</evidence>
<feature type="region of interest" description="Disordered" evidence="1">
    <location>
        <begin position="257"/>
        <end position="283"/>
    </location>
</feature>
<reference evidence="2 3" key="1">
    <citation type="submission" date="2017-07" db="EMBL/GenBank/DDBJ databases">
        <title>Amycolatopsis thailandensis Genome sequencing and assembly.</title>
        <authorList>
            <person name="Kaur N."/>
            <person name="Mayilraj S."/>
        </authorList>
    </citation>
    <scope>NUCLEOTIDE SEQUENCE [LARGE SCALE GENOMIC DNA]</scope>
    <source>
        <strain evidence="2 3">JCM 16380</strain>
    </source>
</reference>
<dbReference type="Proteomes" id="UP000215223">
    <property type="component" value="Unassembled WGS sequence"/>
</dbReference>
<dbReference type="EMBL" id="NMQT01000027">
    <property type="protein sequence ID" value="OXM57320.1"/>
    <property type="molecule type" value="Genomic_DNA"/>
</dbReference>
<proteinExistence type="predicted"/>
<keyword evidence="3" id="KW-1185">Reference proteome</keyword>
<evidence type="ECO:0000256" key="1">
    <source>
        <dbReference type="SAM" id="MobiDB-lite"/>
    </source>
</evidence>
<organism evidence="2 3">
    <name type="scientific">Amycolatopsis thailandensis</name>
    <dbReference type="NCBI Taxonomy" id="589330"/>
    <lineage>
        <taxon>Bacteria</taxon>
        <taxon>Bacillati</taxon>
        <taxon>Actinomycetota</taxon>
        <taxon>Actinomycetes</taxon>
        <taxon>Pseudonocardiales</taxon>
        <taxon>Pseudonocardiaceae</taxon>
        <taxon>Amycolatopsis</taxon>
    </lineage>
</organism>
<feature type="region of interest" description="Disordered" evidence="1">
    <location>
        <begin position="350"/>
        <end position="428"/>
    </location>
</feature>
<feature type="region of interest" description="Disordered" evidence="1">
    <location>
        <begin position="184"/>
        <end position="236"/>
    </location>
</feature>
<feature type="compositionally biased region" description="Pro residues" evidence="1">
    <location>
        <begin position="215"/>
        <end position="227"/>
    </location>
</feature>
<evidence type="ECO:0000313" key="3">
    <source>
        <dbReference type="Proteomes" id="UP000215223"/>
    </source>
</evidence>
<dbReference type="AlphaFoldDB" id="A0A229SES0"/>